<evidence type="ECO:0000256" key="1">
    <source>
        <dbReference type="SAM" id="SignalP"/>
    </source>
</evidence>
<protein>
    <submittedName>
        <fullName evidence="2">Lipoprotein</fullName>
    </submittedName>
</protein>
<proteinExistence type="predicted"/>
<organism evidence="2 3">
    <name type="scientific">Caballeronia udeis</name>
    <dbReference type="NCBI Taxonomy" id="1232866"/>
    <lineage>
        <taxon>Bacteria</taxon>
        <taxon>Pseudomonadati</taxon>
        <taxon>Pseudomonadota</taxon>
        <taxon>Betaproteobacteria</taxon>
        <taxon>Burkholderiales</taxon>
        <taxon>Burkholderiaceae</taxon>
        <taxon>Caballeronia</taxon>
    </lineage>
</organism>
<keyword evidence="1" id="KW-0732">Signal</keyword>
<dbReference type="InterPro" id="IPR052755">
    <property type="entry name" value="Lysozyme_Inhibitor_LprI"/>
</dbReference>
<dbReference type="PANTHER" id="PTHR37549:SF1">
    <property type="entry name" value="LIPOPROTEIN LPRI"/>
    <property type="match status" value="1"/>
</dbReference>
<evidence type="ECO:0000313" key="2">
    <source>
        <dbReference type="EMBL" id="SAL48726.1"/>
    </source>
</evidence>
<evidence type="ECO:0000313" key="3">
    <source>
        <dbReference type="Proteomes" id="UP000054683"/>
    </source>
</evidence>
<gene>
    <name evidence="2" type="ORF">AWB69_04912</name>
</gene>
<keyword evidence="2" id="KW-0449">Lipoprotein</keyword>
<dbReference type="EMBL" id="FCOK02000036">
    <property type="protein sequence ID" value="SAL48726.1"/>
    <property type="molecule type" value="Genomic_DNA"/>
</dbReference>
<dbReference type="PANTHER" id="PTHR37549">
    <property type="entry name" value="LIPOPROTEIN LPRI"/>
    <property type="match status" value="1"/>
</dbReference>
<reference evidence="2 3" key="1">
    <citation type="submission" date="2016-01" db="EMBL/GenBank/DDBJ databases">
        <authorList>
            <person name="Oliw E.H."/>
        </authorList>
    </citation>
    <scope>NUCLEOTIDE SEQUENCE [LARGE SCALE GENOMIC DNA]</scope>
    <source>
        <strain evidence="2">LMG 27134</strain>
    </source>
</reference>
<dbReference type="AlphaFoldDB" id="A0A158HWQ3"/>
<feature type="signal peptide" evidence="1">
    <location>
        <begin position="1"/>
        <end position="22"/>
    </location>
</feature>
<sequence>MTPFKTTLISLVLMSSPLAAHAASFDCNLGRSATEQMICHDPDLSKLDDELGKLYWKARRAVTDKRSFRADSDAKWMWRETHCADQACLTTWYSGRIGELQQLVDDLQSISRPSPVRPAPERALQEPAIAIGQCTVAQPGMVSLDNCRSLIKSNMRWKYDVHGGDWFCGVAVLDESKLPTVTLQ</sequence>
<dbReference type="GO" id="GO:0005576">
    <property type="term" value="C:extracellular region"/>
    <property type="evidence" value="ECO:0007669"/>
    <property type="project" value="TreeGrafter"/>
</dbReference>
<dbReference type="RefSeq" id="WP_062089293.1">
    <property type="nucleotide sequence ID" value="NZ_FCOK02000036.1"/>
</dbReference>
<dbReference type="Proteomes" id="UP000054683">
    <property type="component" value="Unassembled WGS sequence"/>
</dbReference>
<feature type="chain" id="PRO_5008501852" evidence="1">
    <location>
        <begin position="23"/>
        <end position="184"/>
    </location>
</feature>
<accession>A0A158HWQ3</accession>
<dbReference type="OrthoDB" id="5450120at2"/>
<name>A0A158HWQ3_9BURK</name>